<dbReference type="PANTHER" id="PTHR48100:SF1">
    <property type="entry name" value="HISTIDINE PHOSPHATASE FAMILY PROTEIN-RELATED"/>
    <property type="match status" value="1"/>
</dbReference>
<reference evidence="2 3" key="1">
    <citation type="submission" date="2019-11" db="EMBL/GenBank/DDBJ databases">
        <title>Draft Genome Sequence of Plant Growth-Promoting Rhizosphere-Associated Bacteria.</title>
        <authorList>
            <person name="Vasilyev I.Y."/>
            <person name="Radchenko V."/>
            <person name="Ilnitskaya E.V."/>
        </authorList>
    </citation>
    <scope>NUCLEOTIDE SEQUENCE [LARGE SCALE GENOMIC DNA]</scope>
    <source>
        <strain evidence="2 3">VRA_01-1sq_f</strain>
    </source>
</reference>
<gene>
    <name evidence="2" type="ORF">GKC33_03560</name>
</gene>
<dbReference type="Proteomes" id="UP000467635">
    <property type="component" value="Unassembled WGS sequence"/>
</dbReference>
<dbReference type="EMBL" id="WKKX01000095">
    <property type="protein sequence ID" value="MSE07821.1"/>
    <property type="molecule type" value="Genomic_DNA"/>
</dbReference>
<dbReference type="SUPFAM" id="SSF53254">
    <property type="entry name" value="Phosphoglycerate mutase-like"/>
    <property type="match status" value="1"/>
</dbReference>
<accession>A0A7X2MEC1</accession>
<feature type="binding site" evidence="1">
    <location>
        <begin position="8"/>
        <end position="15"/>
    </location>
    <ligand>
        <name>substrate</name>
    </ligand>
</feature>
<comment type="caution">
    <text evidence="2">The sequence shown here is derived from an EMBL/GenBank/DDBJ whole genome shotgun (WGS) entry which is preliminary data.</text>
</comment>
<evidence type="ECO:0000313" key="2">
    <source>
        <dbReference type="EMBL" id="MSE07821.1"/>
    </source>
</evidence>
<dbReference type="PIRSF" id="PIRSF000709">
    <property type="entry name" value="6PFK_2-Ptase"/>
    <property type="match status" value="1"/>
</dbReference>
<dbReference type="GO" id="GO:0016791">
    <property type="term" value="F:phosphatase activity"/>
    <property type="evidence" value="ECO:0007669"/>
    <property type="project" value="TreeGrafter"/>
</dbReference>
<sequence length="60" mass="7087">MTRLFFVRHGKTEWNLEGRYQGAHGDSPLLPQSLEEIKQLSEYLKTYRFAKIYSSPIKRA</sequence>
<dbReference type="PANTHER" id="PTHR48100">
    <property type="entry name" value="BROAD-SPECIFICITY PHOSPHATASE YOR283W-RELATED"/>
    <property type="match status" value="1"/>
</dbReference>
<protein>
    <submittedName>
        <fullName evidence="2">Histidine phosphatase family protein</fullName>
    </submittedName>
</protein>
<dbReference type="GO" id="GO:0005737">
    <property type="term" value="C:cytoplasm"/>
    <property type="evidence" value="ECO:0007669"/>
    <property type="project" value="TreeGrafter"/>
</dbReference>
<feature type="non-terminal residue" evidence="2">
    <location>
        <position position="60"/>
    </location>
</feature>
<proteinExistence type="predicted"/>
<dbReference type="AlphaFoldDB" id="A0A7X2MEC1"/>
<name>A0A7X2MEC1_9LACO</name>
<dbReference type="InterPro" id="IPR050275">
    <property type="entry name" value="PGM_Phosphatase"/>
</dbReference>
<dbReference type="SMART" id="SM00855">
    <property type="entry name" value="PGAM"/>
    <property type="match status" value="1"/>
</dbReference>
<dbReference type="CDD" id="cd07067">
    <property type="entry name" value="HP_PGM_like"/>
    <property type="match status" value="1"/>
</dbReference>
<evidence type="ECO:0000313" key="3">
    <source>
        <dbReference type="Proteomes" id="UP000467635"/>
    </source>
</evidence>
<dbReference type="InterPro" id="IPR029033">
    <property type="entry name" value="His_PPase_superfam"/>
</dbReference>
<organism evidence="2 3">
    <name type="scientific">Ligilactobacillus salivarius</name>
    <dbReference type="NCBI Taxonomy" id="1624"/>
    <lineage>
        <taxon>Bacteria</taxon>
        <taxon>Bacillati</taxon>
        <taxon>Bacillota</taxon>
        <taxon>Bacilli</taxon>
        <taxon>Lactobacillales</taxon>
        <taxon>Lactobacillaceae</taxon>
        <taxon>Ligilactobacillus</taxon>
    </lineage>
</organism>
<dbReference type="InterPro" id="IPR013078">
    <property type="entry name" value="His_Pase_superF_clade-1"/>
</dbReference>
<feature type="binding site" evidence="1">
    <location>
        <position position="59"/>
    </location>
    <ligand>
        <name>substrate</name>
    </ligand>
</feature>
<dbReference type="Pfam" id="PF00300">
    <property type="entry name" value="His_Phos_1"/>
    <property type="match status" value="1"/>
</dbReference>
<dbReference type="Gene3D" id="3.40.50.1240">
    <property type="entry name" value="Phosphoglycerate mutase-like"/>
    <property type="match status" value="1"/>
</dbReference>
<evidence type="ECO:0000256" key="1">
    <source>
        <dbReference type="PIRSR" id="PIRSR613078-2"/>
    </source>
</evidence>